<evidence type="ECO:0000256" key="1">
    <source>
        <dbReference type="ARBA" id="ARBA00004273"/>
    </source>
</evidence>
<dbReference type="OrthoDB" id="14603at2759"/>
<dbReference type="GO" id="GO:0005743">
    <property type="term" value="C:mitochondrial inner membrane"/>
    <property type="evidence" value="ECO:0007669"/>
    <property type="project" value="UniProtKB-SubCell"/>
</dbReference>
<reference evidence="11" key="1">
    <citation type="submission" date="2021-01" db="UniProtKB">
        <authorList>
            <consortium name="EnsemblMetazoa"/>
        </authorList>
    </citation>
    <scope>IDENTIFICATION</scope>
</reference>
<evidence type="ECO:0000256" key="9">
    <source>
        <dbReference type="SAM" id="Coils"/>
    </source>
</evidence>
<dbReference type="InterPro" id="IPR022533">
    <property type="entry name" value="Cox20"/>
</dbReference>
<evidence type="ECO:0000256" key="2">
    <source>
        <dbReference type="ARBA" id="ARBA00009575"/>
    </source>
</evidence>
<evidence type="ECO:0000256" key="5">
    <source>
        <dbReference type="ARBA" id="ARBA00022792"/>
    </source>
</evidence>
<evidence type="ECO:0000313" key="12">
    <source>
        <dbReference type="Proteomes" id="UP000594262"/>
    </source>
</evidence>
<dbReference type="EnsemblMetazoa" id="CLYHEMT018834.1">
    <property type="protein sequence ID" value="CLYHEMP018834.1"/>
    <property type="gene ID" value="CLYHEMG018834"/>
</dbReference>
<dbReference type="PANTHER" id="PTHR31586:SF1">
    <property type="entry name" value="CYTOCHROME C OXIDASE ASSEMBLY PROTEIN COX20, MITOCHONDRIAL"/>
    <property type="match status" value="1"/>
</dbReference>
<comment type="subcellular location">
    <subcellularLocation>
        <location evidence="1">Mitochondrion inner membrane</location>
    </subcellularLocation>
</comment>
<evidence type="ECO:0000256" key="10">
    <source>
        <dbReference type="SAM" id="Phobius"/>
    </source>
</evidence>
<feature type="transmembrane region" description="Helical" evidence="10">
    <location>
        <begin position="48"/>
        <end position="66"/>
    </location>
</feature>
<keyword evidence="12" id="KW-1185">Reference proteome</keyword>
<organism evidence="11 12">
    <name type="scientific">Clytia hemisphaerica</name>
    <dbReference type="NCBI Taxonomy" id="252671"/>
    <lineage>
        <taxon>Eukaryota</taxon>
        <taxon>Metazoa</taxon>
        <taxon>Cnidaria</taxon>
        <taxon>Hydrozoa</taxon>
        <taxon>Hydroidolina</taxon>
        <taxon>Leptothecata</taxon>
        <taxon>Obeliida</taxon>
        <taxon>Clytiidae</taxon>
        <taxon>Clytia</taxon>
    </lineage>
</organism>
<keyword evidence="9" id="KW-0175">Coiled coil</keyword>
<accession>A0A7M5X6Y8</accession>
<dbReference type="Pfam" id="PF12597">
    <property type="entry name" value="Cox20"/>
    <property type="match status" value="1"/>
</dbReference>
<dbReference type="Proteomes" id="UP000594262">
    <property type="component" value="Unplaced"/>
</dbReference>
<proteinExistence type="inferred from homology"/>
<name>A0A7M5X6Y8_9CNID</name>
<evidence type="ECO:0000256" key="8">
    <source>
        <dbReference type="ARBA" id="ARBA00023136"/>
    </source>
</evidence>
<keyword evidence="7" id="KW-0496">Mitochondrion</keyword>
<feature type="transmembrane region" description="Helical" evidence="10">
    <location>
        <begin position="73"/>
        <end position="90"/>
    </location>
</feature>
<keyword evidence="6 10" id="KW-1133">Transmembrane helix</keyword>
<evidence type="ECO:0000256" key="7">
    <source>
        <dbReference type="ARBA" id="ARBA00023128"/>
    </source>
</evidence>
<dbReference type="PANTHER" id="PTHR31586">
    <property type="entry name" value="CYTOCHROME C OXIDASE PROTEIN 20"/>
    <property type="match status" value="1"/>
</dbReference>
<dbReference type="AlphaFoldDB" id="A0A7M5X6Y8"/>
<keyword evidence="4 10" id="KW-0812">Transmembrane</keyword>
<sequence length="135" mass="15412">MASEDDHADENQENLKCQLKESNQKHVEKKKWNMKEFVQKTPGVRSSLINGIVGGSSFGIGTFLFTKRIKRSCDVAVGGFLTFSLISWGYCSYHRMEQAKNLQNIIQTMENTNKRNRNKIEELKAQKVALPDQSD</sequence>
<dbReference type="GO" id="GO:0033617">
    <property type="term" value="P:mitochondrial respiratory chain complex IV assembly"/>
    <property type="evidence" value="ECO:0007669"/>
    <property type="project" value="InterPro"/>
</dbReference>
<evidence type="ECO:0000256" key="4">
    <source>
        <dbReference type="ARBA" id="ARBA00022692"/>
    </source>
</evidence>
<dbReference type="PRINTS" id="PR02049">
    <property type="entry name" value="PROTEINF36A"/>
</dbReference>
<feature type="coiled-coil region" evidence="9">
    <location>
        <begin position="99"/>
        <end position="126"/>
    </location>
</feature>
<keyword evidence="8 10" id="KW-0472">Membrane</keyword>
<comment type="similarity">
    <text evidence="2">Belongs to the COX20 family.</text>
</comment>
<evidence type="ECO:0000256" key="6">
    <source>
        <dbReference type="ARBA" id="ARBA00022989"/>
    </source>
</evidence>
<evidence type="ECO:0000256" key="3">
    <source>
        <dbReference type="ARBA" id="ARBA00017689"/>
    </source>
</evidence>
<protein>
    <recommendedName>
        <fullName evidence="3">Cytochrome c oxidase assembly protein COX20, mitochondrial</fullName>
    </recommendedName>
</protein>
<keyword evidence="5" id="KW-0999">Mitochondrion inner membrane</keyword>
<evidence type="ECO:0000313" key="11">
    <source>
        <dbReference type="EnsemblMetazoa" id="CLYHEMP018834.1"/>
    </source>
</evidence>